<dbReference type="AlphaFoldDB" id="A0A562PHE3"/>
<keyword evidence="4" id="KW-1185">Reference proteome</keyword>
<evidence type="ECO:0000313" key="3">
    <source>
        <dbReference type="Proteomes" id="UP000315112"/>
    </source>
</evidence>
<dbReference type="Proteomes" id="UP000315112">
    <property type="component" value="Unassembled WGS sequence"/>
</dbReference>
<reference evidence="2 3" key="1">
    <citation type="journal article" date="2015" name="Stand. Genomic Sci.">
        <title>Genomic Encyclopedia of Bacterial and Archaeal Type Strains, Phase III: the genomes of soil and plant-associated and newly described type strains.</title>
        <authorList>
            <person name="Whitman W.B."/>
            <person name="Woyke T."/>
            <person name="Klenk H.P."/>
            <person name="Zhou Y."/>
            <person name="Lilburn T.G."/>
            <person name="Beck B.J."/>
            <person name="De Vos P."/>
            <person name="Vandamme P."/>
            <person name="Eisen J.A."/>
            <person name="Garrity G."/>
            <person name="Hugenholtz P."/>
            <person name="Kyrpides N.C."/>
        </authorList>
    </citation>
    <scope>NUCLEOTIDE SEQUENCE [LARGE SCALE GENOMIC DNA]</scope>
    <source>
        <strain evidence="2 3">CGMCC 1.10685</strain>
    </source>
</reference>
<accession>A0A562PHE3</accession>
<protein>
    <recommendedName>
        <fullName evidence="5">PepSY domain-containing protein</fullName>
    </recommendedName>
</protein>
<dbReference type="RefSeq" id="WP_145880193.1">
    <property type="nucleotide sequence ID" value="NZ_CP046904.1"/>
</dbReference>
<gene>
    <name evidence="1" type="ORF">GO485_29035</name>
    <name evidence="2" type="ORF">IP92_04899</name>
</gene>
<evidence type="ECO:0000313" key="1">
    <source>
        <dbReference type="EMBL" id="QGZ42678.1"/>
    </source>
</evidence>
<dbReference type="Proteomes" id="UP000437862">
    <property type="component" value="Chromosome"/>
</dbReference>
<reference evidence="2" key="2">
    <citation type="submission" date="2019-07" db="EMBL/GenBank/DDBJ databases">
        <authorList>
            <person name="Whitman W."/>
            <person name="Huntemann M."/>
            <person name="Clum A."/>
            <person name="Pillay M."/>
            <person name="Palaniappan K."/>
            <person name="Varghese N."/>
            <person name="Mikhailova N."/>
            <person name="Stamatis D."/>
            <person name="Reddy T."/>
            <person name="Daum C."/>
            <person name="Shapiro N."/>
            <person name="Ivanova N."/>
            <person name="Kyrpides N."/>
            <person name="Woyke T."/>
        </authorList>
    </citation>
    <scope>NUCLEOTIDE SEQUENCE</scope>
    <source>
        <strain evidence="2">CGMCC 1.10685</strain>
    </source>
</reference>
<proteinExistence type="predicted"/>
<sequence length="87" mass="9728">MWSEQRVRAAITKAANDRPVTIHYGLGKTETVRYGDYDWGGWGRPTLLDFMTGKVISAYINVAAAPEEKEAPAAAPSITEHMNRKEY</sequence>
<evidence type="ECO:0000313" key="4">
    <source>
        <dbReference type="Proteomes" id="UP000437862"/>
    </source>
</evidence>
<evidence type="ECO:0000313" key="2">
    <source>
        <dbReference type="EMBL" id="TWI43844.1"/>
    </source>
</evidence>
<evidence type="ECO:0008006" key="5">
    <source>
        <dbReference type="Google" id="ProtNLM"/>
    </source>
</evidence>
<dbReference type="EMBL" id="VLKW01000011">
    <property type="protein sequence ID" value="TWI43844.1"/>
    <property type="molecule type" value="Genomic_DNA"/>
</dbReference>
<name>A0A562PHE3_9BURK</name>
<reference evidence="1 4" key="3">
    <citation type="submission" date="2019-12" db="EMBL/GenBank/DDBJ databases">
        <title>Draft Genome Sequences of Six Type Strains of the Genus Massilia.</title>
        <authorList>
            <person name="Miess H."/>
            <person name="Frediansyah A."/>
            <person name="Goeker M."/>
            <person name="Gross H."/>
        </authorList>
    </citation>
    <scope>NUCLEOTIDE SEQUENCE [LARGE SCALE GENOMIC DNA]</scope>
    <source>
        <strain evidence="1 4">DSM 26639</strain>
    </source>
</reference>
<organism evidence="2 3">
    <name type="scientific">Pseudoduganella flava</name>
    <dbReference type="NCBI Taxonomy" id="871742"/>
    <lineage>
        <taxon>Bacteria</taxon>
        <taxon>Pseudomonadati</taxon>
        <taxon>Pseudomonadota</taxon>
        <taxon>Betaproteobacteria</taxon>
        <taxon>Burkholderiales</taxon>
        <taxon>Oxalobacteraceae</taxon>
        <taxon>Telluria group</taxon>
        <taxon>Pseudoduganella</taxon>
    </lineage>
</organism>
<dbReference type="EMBL" id="CP046904">
    <property type="protein sequence ID" value="QGZ42678.1"/>
    <property type="molecule type" value="Genomic_DNA"/>
</dbReference>